<evidence type="ECO:0000256" key="3">
    <source>
        <dbReference type="ARBA" id="ARBA00022763"/>
    </source>
</evidence>
<feature type="region of interest" description="Disordered" evidence="6">
    <location>
        <begin position="1"/>
        <end position="49"/>
    </location>
</feature>
<evidence type="ECO:0000259" key="7">
    <source>
        <dbReference type="PROSITE" id="PS50172"/>
    </source>
</evidence>
<comment type="subcellular location">
    <subcellularLocation>
        <location evidence="1">Nucleus</location>
    </subcellularLocation>
</comment>
<keyword evidence="9" id="KW-1185">Reference proteome</keyword>
<evidence type="ECO:0000256" key="2">
    <source>
        <dbReference type="ARBA" id="ARBA00022737"/>
    </source>
</evidence>
<protein>
    <recommendedName>
        <fullName evidence="7">BRCT domain-containing protein</fullName>
    </recommendedName>
</protein>
<dbReference type="GO" id="GO:0006303">
    <property type="term" value="P:double-strand break repair via nonhomologous end joining"/>
    <property type="evidence" value="ECO:0007669"/>
    <property type="project" value="InterPro"/>
</dbReference>
<keyword evidence="4" id="KW-0234">DNA repair</keyword>
<feature type="domain" description="BRCT" evidence="7">
    <location>
        <begin position="51"/>
        <end position="139"/>
    </location>
</feature>
<feature type="compositionally biased region" description="Basic and acidic residues" evidence="6">
    <location>
        <begin position="149"/>
        <end position="158"/>
    </location>
</feature>
<dbReference type="EMBL" id="JAAALK010000080">
    <property type="protein sequence ID" value="KAG8093954.1"/>
    <property type="molecule type" value="Genomic_DNA"/>
</dbReference>
<dbReference type="GO" id="GO:0000012">
    <property type="term" value="P:single strand break repair"/>
    <property type="evidence" value="ECO:0007669"/>
    <property type="project" value="InterPro"/>
</dbReference>
<dbReference type="InterPro" id="IPR001357">
    <property type="entry name" value="BRCT_dom"/>
</dbReference>
<dbReference type="OrthoDB" id="25840at2759"/>
<dbReference type="PANTHER" id="PTHR11370:SF5">
    <property type="entry name" value="DNA REPAIR PROTEIN XRCC1"/>
    <property type="match status" value="1"/>
</dbReference>
<dbReference type="GO" id="GO:0005634">
    <property type="term" value="C:nucleus"/>
    <property type="evidence" value="ECO:0007669"/>
    <property type="project" value="UniProtKB-SubCell"/>
</dbReference>
<organism evidence="8 9">
    <name type="scientific">Zizania palustris</name>
    <name type="common">Northern wild rice</name>
    <dbReference type="NCBI Taxonomy" id="103762"/>
    <lineage>
        <taxon>Eukaryota</taxon>
        <taxon>Viridiplantae</taxon>
        <taxon>Streptophyta</taxon>
        <taxon>Embryophyta</taxon>
        <taxon>Tracheophyta</taxon>
        <taxon>Spermatophyta</taxon>
        <taxon>Magnoliopsida</taxon>
        <taxon>Liliopsida</taxon>
        <taxon>Poales</taxon>
        <taxon>Poaceae</taxon>
        <taxon>BOP clade</taxon>
        <taxon>Oryzoideae</taxon>
        <taxon>Oryzeae</taxon>
        <taxon>Zizaniinae</taxon>
        <taxon>Zizania</taxon>
    </lineage>
</organism>
<evidence type="ECO:0000313" key="8">
    <source>
        <dbReference type="EMBL" id="KAG8093954.1"/>
    </source>
</evidence>
<keyword evidence="5" id="KW-0539">Nucleus</keyword>
<dbReference type="CDD" id="cd17725">
    <property type="entry name" value="BRCT_XRCC1_rpt1"/>
    <property type="match status" value="1"/>
</dbReference>
<comment type="caution">
    <text evidence="8">The sequence shown here is derived from an EMBL/GenBank/DDBJ whole genome shotgun (WGS) entry which is preliminary data.</text>
</comment>
<accession>A0A8J5WRZ3</accession>
<name>A0A8J5WRZ3_ZIZPA</name>
<dbReference type="SMART" id="SM00292">
    <property type="entry name" value="BRCT"/>
    <property type="match status" value="1"/>
</dbReference>
<dbReference type="GO" id="GO:0006284">
    <property type="term" value="P:base-excision repair"/>
    <property type="evidence" value="ECO:0007669"/>
    <property type="project" value="InterPro"/>
</dbReference>
<dbReference type="Proteomes" id="UP000729402">
    <property type="component" value="Unassembled WGS sequence"/>
</dbReference>
<reference evidence="8" key="1">
    <citation type="journal article" date="2021" name="bioRxiv">
        <title>Whole Genome Assembly and Annotation of Northern Wild Rice, Zizania palustris L., Supports a Whole Genome Duplication in the Zizania Genus.</title>
        <authorList>
            <person name="Haas M."/>
            <person name="Kono T."/>
            <person name="Macchietto M."/>
            <person name="Millas R."/>
            <person name="McGilp L."/>
            <person name="Shao M."/>
            <person name="Duquette J."/>
            <person name="Hirsch C.N."/>
            <person name="Kimball J."/>
        </authorList>
    </citation>
    <scope>NUCLEOTIDE SEQUENCE</scope>
    <source>
        <tissue evidence="8">Fresh leaf tissue</tissue>
    </source>
</reference>
<dbReference type="AlphaFoldDB" id="A0A8J5WRZ3"/>
<reference evidence="8" key="2">
    <citation type="submission" date="2021-02" db="EMBL/GenBank/DDBJ databases">
        <authorList>
            <person name="Kimball J.A."/>
            <person name="Haas M.W."/>
            <person name="Macchietto M."/>
            <person name="Kono T."/>
            <person name="Duquette J."/>
            <person name="Shao M."/>
        </authorList>
    </citation>
    <scope>NUCLEOTIDE SEQUENCE</scope>
    <source>
        <tissue evidence="8">Fresh leaf tissue</tissue>
    </source>
</reference>
<evidence type="ECO:0000313" key="9">
    <source>
        <dbReference type="Proteomes" id="UP000729402"/>
    </source>
</evidence>
<dbReference type="Pfam" id="PF00533">
    <property type="entry name" value="BRCT"/>
    <property type="match status" value="1"/>
</dbReference>
<keyword evidence="3" id="KW-0227">DNA damage</keyword>
<dbReference type="FunFam" id="3.40.50.10190:FF:000008">
    <property type="entry name" value="X-ray repair cross complementing 1"/>
    <property type="match status" value="1"/>
</dbReference>
<dbReference type="PROSITE" id="PS50172">
    <property type="entry name" value="BRCT"/>
    <property type="match status" value="1"/>
</dbReference>
<evidence type="ECO:0000256" key="5">
    <source>
        <dbReference type="ARBA" id="ARBA00023242"/>
    </source>
</evidence>
<sequence length="264" mass="29745">MPESGPDPNDDGKGKSSKRIVPSWISSEDGEDNPGKKKQTATHGKRQKGSDLSKLLDGVVFVLSGFVNPERSTLRSQALDMGAEYRPDWTSDCTLLVCAFANTPKFRQVESDNGTIVSKEWILESHSKRKLVDIEPYLMHVGKPWRNNKELVESDEDKKKKHKEHDKQVERSHVKPSPSATIEARYSNAANKHFSPTKIKQWAMDDLAQTISWLESQEEKPEPNELKAIAAEGVITCLQDSIESLKQGNVRMQSRSLFKCDRSL</sequence>
<evidence type="ECO:0000256" key="6">
    <source>
        <dbReference type="SAM" id="MobiDB-lite"/>
    </source>
</evidence>
<gene>
    <name evidence="8" type="ORF">GUJ93_ZPchr0012g21710</name>
</gene>
<proteinExistence type="predicted"/>
<keyword evidence="2" id="KW-0677">Repeat</keyword>
<feature type="region of interest" description="Disordered" evidence="6">
    <location>
        <begin position="149"/>
        <end position="179"/>
    </location>
</feature>
<dbReference type="InterPro" id="IPR045080">
    <property type="entry name" value="BRCT_XRCC1_rpt1"/>
</dbReference>
<dbReference type="PANTHER" id="PTHR11370">
    <property type="entry name" value="DNA-REPAIR PROTEIN XRCC1"/>
    <property type="match status" value="1"/>
</dbReference>
<feature type="compositionally biased region" description="Basic residues" evidence="6">
    <location>
        <begin position="36"/>
        <end position="47"/>
    </location>
</feature>
<evidence type="ECO:0000256" key="1">
    <source>
        <dbReference type="ARBA" id="ARBA00004123"/>
    </source>
</evidence>
<evidence type="ECO:0000256" key="4">
    <source>
        <dbReference type="ARBA" id="ARBA00023204"/>
    </source>
</evidence>
<dbReference type="GO" id="GO:0003684">
    <property type="term" value="F:damaged DNA binding"/>
    <property type="evidence" value="ECO:0007669"/>
    <property type="project" value="InterPro"/>
</dbReference>